<dbReference type="PANTHER" id="PTHR30154">
    <property type="entry name" value="LEUCINE-RESPONSIVE REGULATORY PROTEIN"/>
    <property type="match status" value="1"/>
</dbReference>
<dbReference type="GO" id="GO:0043200">
    <property type="term" value="P:response to amino acid"/>
    <property type="evidence" value="ECO:0007669"/>
    <property type="project" value="TreeGrafter"/>
</dbReference>
<dbReference type="InterPro" id="IPR019887">
    <property type="entry name" value="Tscrpt_reg_AsnC/Lrp_C"/>
</dbReference>
<evidence type="ECO:0000256" key="2">
    <source>
        <dbReference type="ARBA" id="ARBA00023125"/>
    </source>
</evidence>
<dbReference type="SUPFAM" id="SSF46785">
    <property type="entry name" value="Winged helix' DNA-binding domain"/>
    <property type="match status" value="1"/>
</dbReference>
<comment type="caution">
    <text evidence="5">The sequence shown here is derived from an EMBL/GenBank/DDBJ whole genome shotgun (WGS) entry which is preliminary data.</text>
</comment>
<proteinExistence type="predicted"/>
<gene>
    <name evidence="5" type="ORF">HGA05_23215</name>
</gene>
<feature type="domain" description="HTH asnC-type" evidence="4">
    <location>
        <begin position="4"/>
        <end position="65"/>
    </location>
</feature>
<evidence type="ECO:0000256" key="1">
    <source>
        <dbReference type="ARBA" id="ARBA00023015"/>
    </source>
</evidence>
<reference evidence="5 6" key="1">
    <citation type="submission" date="2020-04" db="EMBL/GenBank/DDBJ databases">
        <title>MicrobeNet Type strains.</title>
        <authorList>
            <person name="Nicholson A.C."/>
        </authorList>
    </citation>
    <scope>NUCLEOTIDE SEQUENCE [LARGE SCALE GENOMIC DNA]</scope>
    <source>
        <strain evidence="5 6">ATCC BAA-14</strain>
    </source>
</reference>
<dbReference type="PANTHER" id="PTHR30154:SF45">
    <property type="entry name" value="TRANSCRIPTIONAL REGULATORY PROTEIN (PROBABLY ASNC-FAMILY)-RELATED"/>
    <property type="match status" value="1"/>
</dbReference>
<accession>A0A846WSD9</accession>
<dbReference type="InterPro" id="IPR019888">
    <property type="entry name" value="Tscrpt_reg_AsnC-like"/>
</dbReference>
<evidence type="ECO:0000313" key="6">
    <source>
        <dbReference type="Proteomes" id="UP000563898"/>
    </source>
</evidence>
<protein>
    <submittedName>
        <fullName evidence="5">Lrp/AsnC family transcriptional regulator</fullName>
    </submittedName>
</protein>
<dbReference type="RefSeq" id="WP_006369851.1">
    <property type="nucleotide sequence ID" value="NZ_CP085887.1"/>
</dbReference>
<evidence type="ECO:0000256" key="3">
    <source>
        <dbReference type="ARBA" id="ARBA00023163"/>
    </source>
</evidence>
<dbReference type="GO" id="GO:0005829">
    <property type="term" value="C:cytosol"/>
    <property type="evidence" value="ECO:0007669"/>
    <property type="project" value="TreeGrafter"/>
</dbReference>
<dbReference type="InterPro" id="IPR000485">
    <property type="entry name" value="AsnC-type_HTH_dom"/>
</dbReference>
<evidence type="ECO:0000313" key="5">
    <source>
        <dbReference type="EMBL" id="NKY04482.1"/>
    </source>
</evidence>
<keyword evidence="1" id="KW-0805">Transcription regulation</keyword>
<name>A0A846WSD9_9ACTN</name>
<keyword evidence="3" id="KW-0804">Transcription</keyword>
<dbReference type="Pfam" id="PF13404">
    <property type="entry name" value="HTH_AsnC-type"/>
    <property type="match status" value="1"/>
</dbReference>
<dbReference type="InterPro" id="IPR036388">
    <property type="entry name" value="WH-like_DNA-bd_sf"/>
</dbReference>
<dbReference type="Gene3D" id="1.10.10.10">
    <property type="entry name" value="Winged helix-like DNA-binding domain superfamily/Winged helix DNA-binding domain"/>
    <property type="match status" value="1"/>
</dbReference>
<dbReference type="InterPro" id="IPR011008">
    <property type="entry name" value="Dimeric_a/b-barrel"/>
</dbReference>
<dbReference type="EMBL" id="JAAXPC010000019">
    <property type="protein sequence ID" value="NKY04482.1"/>
    <property type="molecule type" value="Genomic_DNA"/>
</dbReference>
<dbReference type="Pfam" id="PF01037">
    <property type="entry name" value="AsnC_trans_reg"/>
    <property type="match status" value="1"/>
</dbReference>
<evidence type="ECO:0000259" key="4">
    <source>
        <dbReference type="PROSITE" id="PS50956"/>
    </source>
</evidence>
<dbReference type="AlphaFoldDB" id="A0A846WSD9"/>
<dbReference type="PROSITE" id="PS50956">
    <property type="entry name" value="HTH_ASNC_2"/>
    <property type="match status" value="1"/>
</dbReference>
<dbReference type="GO" id="GO:0043565">
    <property type="term" value="F:sequence-specific DNA binding"/>
    <property type="evidence" value="ECO:0007669"/>
    <property type="project" value="InterPro"/>
</dbReference>
<keyword evidence="2" id="KW-0238">DNA-binding</keyword>
<dbReference type="SUPFAM" id="SSF54909">
    <property type="entry name" value="Dimeric alpha+beta barrel"/>
    <property type="match status" value="1"/>
</dbReference>
<dbReference type="Proteomes" id="UP000563898">
    <property type="component" value="Unassembled WGS sequence"/>
</dbReference>
<dbReference type="PRINTS" id="PR00033">
    <property type="entry name" value="HTHASNC"/>
</dbReference>
<organism evidence="5 6">
    <name type="scientific">Gordonia polyisoprenivorans</name>
    <dbReference type="NCBI Taxonomy" id="84595"/>
    <lineage>
        <taxon>Bacteria</taxon>
        <taxon>Bacillati</taxon>
        <taxon>Actinomycetota</taxon>
        <taxon>Actinomycetes</taxon>
        <taxon>Mycobacteriales</taxon>
        <taxon>Gordoniaceae</taxon>
        <taxon>Gordonia</taxon>
    </lineage>
</organism>
<dbReference type="InterPro" id="IPR036390">
    <property type="entry name" value="WH_DNA-bd_sf"/>
</dbReference>
<dbReference type="Gene3D" id="3.30.70.920">
    <property type="match status" value="1"/>
</dbReference>
<dbReference type="SMART" id="SM00344">
    <property type="entry name" value="HTH_ASNC"/>
    <property type="match status" value="1"/>
</dbReference>
<sequence length="144" mass="15960">MVELDDVDLQLLALLSDDGRATFSDLSSRVNLSVAATKRRVDRLRAQNVITGFTATIDQAALGRPVEAFTEVRYVGTSQPDEMMAEMTRIPEVEAVYTIAGDPDMLVKVRARDHSHLQQVINHLRRGGKATGTKTMIVLGSWHR</sequence>